<dbReference type="Proteomes" id="UP001595607">
    <property type="component" value="Unassembled WGS sequence"/>
</dbReference>
<dbReference type="EMBL" id="JBHRVA010000002">
    <property type="protein sequence ID" value="MFC3301729.1"/>
    <property type="molecule type" value="Genomic_DNA"/>
</dbReference>
<comment type="caution">
    <text evidence="2">The sequence shown here is derived from an EMBL/GenBank/DDBJ whole genome shotgun (WGS) entry which is preliminary data.</text>
</comment>
<organism evidence="2 3">
    <name type="scientific">Parvularcula lutaonensis</name>
    <dbReference type="NCBI Taxonomy" id="491923"/>
    <lineage>
        <taxon>Bacteria</taxon>
        <taxon>Pseudomonadati</taxon>
        <taxon>Pseudomonadota</taxon>
        <taxon>Alphaproteobacteria</taxon>
        <taxon>Parvularculales</taxon>
        <taxon>Parvularculaceae</taxon>
        <taxon>Parvularcula</taxon>
    </lineage>
</organism>
<dbReference type="SUPFAM" id="SSF141371">
    <property type="entry name" value="PilZ domain-like"/>
    <property type="match status" value="1"/>
</dbReference>
<keyword evidence="3" id="KW-1185">Reference proteome</keyword>
<evidence type="ECO:0000259" key="1">
    <source>
        <dbReference type="Pfam" id="PF07238"/>
    </source>
</evidence>
<gene>
    <name evidence="2" type="ORF">ACFONP_03185</name>
</gene>
<reference evidence="3" key="1">
    <citation type="journal article" date="2019" name="Int. J. Syst. Evol. Microbiol.">
        <title>The Global Catalogue of Microorganisms (GCM) 10K type strain sequencing project: providing services to taxonomists for standard genome sequencing and annotation.</title>
        <authorList>
            <consortium name="The Broad Institute Genomics Platform"/>
            <consortium name="The Broad Institute Genome Sequencing Center for Infectious Disease"/>
            <person name="Wu L."/>
            <person name="Ma J."/>
        </authorList>
    </citation>
    <scope>NUCLEOTIDE SEQUENCE [LARGE SCALE GENOMIC DNA]</scope>
    <source>
        <strain evidence="3">KCTC 22245</strain>
    </source>
</reference>
<protein>
    <submittedName>
        <fullName evidence="2">PilZ domain-containing protein</fullName>
    </submittedName>
</protein>
<dbReference type="RefSeq" id="WP_189573288.1">
    <property type="nucleotide sequence ID" value="NZ_BMXU01000001.1"/>
</dbReference>
<evidence type="ECO:0000313" key="2">
    <source>
        <dbReference type="EMBL" id="MFC3301729.1"/>
    </source>
</evidence>
<dbReference type="Gene3D" id="2.40.10.220">
    <property type="entry name" value="predicted glycosyltransferase like domains"/>
    <property type="match status" value="1"/>
</dbReference>
<accession>A0ABV7MAI4</accession>
<dbReference type="Pfam" id="PF07238">
    <property type="entry name" value="PilZ"/>
    <property type="match status" value="1"/>
</dbReference>
<dbReference type="InterPro" id="IPR009875">
    <property type="entry name" value="PilZ_domain"/>
</dbReference>
<feature type="domain" description="PilZ" evidence="1">
    <location>
        <begin position="25"/>
        <end position="102"/>
    </location>
</feature>
<name>A0ABV7MAI4_9PROT</name>
<sequence>MDSFQAQSIRDLAEPSRLAEAARGRRHRRVPMRLPMKFKLPDGKARQGVLANLSVSGAGVIARPGALNGDKVELVVPDLGRFTGTVVRLNPRGFGVELSGTRADRIARADALQIFLNRPSENSRAVRYPLAEEAVLETVTGQVAHCLILDVSETGASVATALYPRIGETVMIGRKRGIVARHHEEGLGITFMLPMGAR</sequence>
<proteinExistence type="predicted"/>
<evidence type="ECO:0000313" key="3">
    <source>
        <dbReference type="Proteomes" id="UP001595607"/>
    </source>
</evidence>